<dbReference type="CDD" id="cd02012">
    <property type="entry name" value="TPP_TK"/>
    <property type="match status" value="1"/>
</dbReference>
<dbReference type="PANTHER" id="PTHR47514:SF1">
    <property type="entry name" value="TRANSKETOLASE N-TERMINAL SECTION-RELATED"/>
    <property type="match status" value="1"/>
</dbReference>
<comment type="caution">
    <text evidence="5">The sequence shown here is derived from an EMBL/GenBank/DDBJ whole genome shotgun (WGS) entry which is preliminary data.</text>
</comment>
<dbReference type="InterPro" id="IPR029061">
    <property type="entry name" value="THDP-binding"/>
</dbReference>
<sequence>MLNDQELAELEDVARQCRRDIVRMTHKAGSGHPGGSLSAVDALVVLYLRHMRVRPREPLWHGRDMFFLSKGHCTPAYYAVMAARGYLPHEELLTFRAMGSRLQGHPSNTHLPGVDSSSGSLGQGLSIANGAALAARYEGLNARYYVMIGDGESQEGQIWEAAMTAAARGLDSVCAIVDVNGIQLDGTVESVKSLGDLPAKWRAFGWNVIDVDGHDLRAVDNALTEAARTRGAPTTIISRTVKGKGVSFMENTAKYHGLAPTDEELTTALEELR</sequence>
<gene>
    <name evidence="5" type="ORF">OHJ16_09665</name>
</gene>
<keyword evidence="3" id="KW-0786">Thiamine pyrophosphate</keyword>
<feature type="domain" description="Transketolase N-terminal" evidence="4">
    <location>
        <begin position="22"/>
        <end position="267"/>
    </location>
</feature>
<dbReference type="Pfam" id="PF00456">
    <property type="entry name" value="Transketolase_N"/>
    <property type="match status" value="1"/>
</dbReference>
<evidence type="ECO:0000313" key="5">
    <source>
        <dbReference type="EMBL" id="MCZ0858307.1"/>
    </source>
</evidence>
<dbReference type="SUPFAM" id="SSF52518">
    <property type="entry name" value="Thiamin diphosphate-binding fold (THDP-binding)"/>
    <property type="match status" value="1"/>
</dbReference>
<dbReference type="Proteomes" id="UP001072034">
    <property type="component" value="Unassembled WGS sequence"/>
</dbReference>
<protein>
    <submittedName>
        <fullName evidence="5">Transketolase</fullName>
    </submittedName>
</protein>
<keyword evidence="6" id="KW-1185">Reference proteome</keyword>
<evidence type="ECO:0000259" key="4">
    <source>
        <dbReference type="Pfam" id="PF00456"/>
    </source>
</evidence>
<comment type="cofactor">
    <cofactor evidence="1">
        <name>thiamine diphosphate</name>
        <dbReference type="ChEBI" id="CHEBI:58937"/>
    </cofactor>
</comment>
<organism evidence="5 6">
    <name type="scientific">Actinomyces israelii</name>
    <dbReference type="NCBI Taxonomy" id="1659"/>
    <lineage>
        <taxon>Bacteria</taxon>
        <taxon>Bacillati</taxon>
        <taxon>Actinomycetota</taxon>
        <taxon>Actinomycetes</taxon>
        <taxon>Actinomycetales</taxon>
        <taxon>Actinomycetaceae</taxon>
        <taxon>Actinomyces</taxon>
    </lineage>
</organism>
<dbReference type="InterPro" id="IPR005474">
    <property type="entry name" value="Transketolase_N"/>
</dbReference>
<reference evidence="5" key="1">
    <citation type="submission" date="2022-10" db="EMBL/GenBank/DDBJ databases">
        <title>Genome sequence of Actinomyces israelii ATCC 10048.</title>
        <authorList>
            <person name="Watt R.M."/>
            <person name="Tong W.M."/>
        </authorList>
    </citation>
    <scope>NUCLEOTIDE SEQUENCE</scope>
    <source>
        <strain evidence="5">ATCC 10048</strain>
    </source>
</reference>
<dbReference type="EMBL" id="JAPTMY010000020">
    <property type="protein sequence ID" value="MCZ0858307.1"/>
    <property type="molecule type" value="Genomic_DNA"/>
</dbReference>
<comment type="similarity">
    <text evidence="2">Belongs to the transketolase family.</text>
</comment>
<dbReference type="RefSeq" id="WP_268917715.1">
    <property type="nucleotide sequence ID" value="NZ_JAPTMY010000020.1"/>
</dbReference>
<accession>A0ABT4I993</accession>
<proteinExistence type="inferred from homology"/>
<name>A0ABT4I993_9ACTO</name>
<evidence type="ECO:0000256" key="2">
    <source>
        <dbReference type="ARBA" id="ARBA00007131"/>
    </source>
</evidence>
<dbReference type="Gene3D" id="3.40.50.970">
    <property type="match status" value="1"/>
</dbReference>
<evidence type="ECO:0000313" key="6">
    <source>
        <dbReference type="Proteomes" id="UP001072034"/>
    </source>
</evidence>
<evidence type="ECO:0000256" key="1">
    <source>
        <dbReference type="ARBA" id="ARBA00001964"/>
    </source>
</evidence>
<dbReference type="PANTHER" id="PTHR47514">
    <property type="entry name" value="TRANSKETOLASE N-TERMINAL SECTION-RELATED"/>
    <property type="match status" value="1"/>
</dbReference>
<evidence type="ECO:0000256" key="3">
    <source>
        <dbReference type="ARBA" id="ARBA00023052"/>
    </source>
</evidence>